<organism evidence="1 2">
    <name type="scientific">Thermogemmata fonticola</name>
    <dbReference type="NCBI Taxonomy" id="2755323"/>
    <lineage>
        <taxon>Bacteria</taxon>
        <taxon>Pseudomonadati</taxon>
        <taxon>Planctomycetota</taxon>
        <taxon>Planctomycetia</taxon>
        <taxon>Gemmatales</taxon>
        <taxon>Gemmataceae</taxon>
        <taxon>Thermogemmata</taxon>
    </lineage>
</organism>
<dbReference type="Proteomes" id="UP000542342">
    <property type="component" value="Unassembled WGS sequence"/>
</dbReference>
<dbReference type="AlphaFoldDB" id="A0A7V8VEJ3"/>
<gene>
    <name evidence="1" type="ORF">H0921_09115</name>
</gene>
<proteinExistence type="predicted"/>
<dbReference type="RefSeq" id="WP_194537755.1">
    <property type="nucleotide sequence ID" value="NZ_JACEFB010000005.1"/>
</dbReference>
<sequence>MRVDFYGLILESPGVTVYLRSPWRCTLLEHKLFEVVCTIPGVTVERQANEWRAYLSEPRLWQHALSHIARVLKGWQEEAADSTREERRRWRWMLEADVDASGYDLHGMRACFWAYLRLSIDYGGPADYDKEGEDIDLHGFEVCIWGNAEAE</sequence>
<dbReference type="EMBL" id="JACEFB010000005">
    <property type="protein sequence ID" value="MBA2226317.1"/>
    <property type="molecule type" value="Genomic_DNA"/>
</dbReference>
<protein>
    <submittedName>
        <fullName evidence="1">Uncharacterized protein</fullName>
    </submittedName>
</protein>
<evidence type="ECO:0000313" key="2">
    <source>
        <dbReference type="Proteomes" id="UP000542342"/>
    </source>
</evidence>
<comment type="caution">
    <text evidence="1">The sequence shown here is derived from an EMBL/GenBank/DDBJ whole genome shotgun (WGS) entry which is preliminary data.</text>
</comment>
<name>A0A7V8VEJ3_9BACT</name>
<evidence type="ECO:0000313" key="1">
    <source>
        <dbReference type="EMBL" id="MBA2226317.1"/>
    </source>
</evidence>
<accession>A0A7V8VEJ3</accession>
<reference evidence="1 2" key="1">
    <citation type="submission" date="2020-07" db="EMBL/GenBank/DDBJ databases">
        <title>Thermogemmata thermophila gen. nov., sp. nov., a novel moderate thermophilic planctomycete from a Kamchatka hot spring.</title>
        <authorList>
            <person name="Elcheninov A.G."/>
            <person name="Podosokorskaya O.A."/>
            <person name="Kovaleva O.L."/>
            <person name="Novikov A."/>
            <person name="Bonch-Osmolovskaya E.A."/>
            <person name="Toshchakov S.V."/>
            <person name="Kublanov I.V."/>
        </authorList>
    </citation>
    <scope>NUCLEOTIDE SEQUENCE [LARGE SCALE GENOMIC DNA]</scope>
    <source>
        <strain evidence="1 2">2918</strain>
    </source>
</reference>
<keyword evidence="2" id="KW-1185">Reference proteome</keyword>